<keyword evidence="4" id="KW-1185">Reference proteome</keyword>
<dbReference type="SMART" id="SM00066">
    <property type="entry name" value="GAL4"/>
    <property type="match status" value="1"/>
</dbReference>
<dbReference type="InterPro" id="IPR001138">
    <property type="entry name" value="Zn2Cys6_DnaBD"/>
</dbReference>
<dbReference type="SUPFAM" id="SSF57701">
    <property type="entry name" value="Zn2/Cys6 DNA-binding domain"/>
    <property type="match status" value="1"/>
</dbReference>
<dbReference type="InterPro" id="IPR053181">
    <property type="entry name" value="EcdB-like_regulator"/>
</dbReference>
<evidence type="ECO:0000313" key="3">
    <source>
        <dbReference type="EMBL" id="OBU01737.1"/>
    </source>
</evidence>
<reference evidence="4" key="2">
    <citation type="journal article" date="2018" name="Nat. Commun.">
        <title>Extreme sensitivity to ultraviolet light in the fungal pathogen causing white-nose syndrome of bats.</title>
        <authorList>
            <person name="Palmer J.M."/>
            <person name="Drees K.P."/>
            <person name="Foster J.T."/>
            <person name="Lindner D.L."/>
        </authorList>
    </citation>
    <scope>NUCLEOTIDE SEQUENCE [LARGE SCALE GENOMIC DNA]</scope>
    <source>
        <strain evidence="4">UAMH 10579</strain>
    </source>
</reference>
<dbReference type="GO" id="GO:0008270">
    <property type="term" value="F:zinc ion binding"/>
    <property type="evidence" value="ECO:0007669"/>
    <property type="project" value="InterPro"/>
</dbReference>
<dbReference type="CDD" id="cd00067">
    <property type="entry name" value="GAL4"/>
    <property type="match status" value="1"/>
</dbReference>
<gene>
    <name evidence="3" type="ORF">VE01_00187</name>
</gene>
<dbReference type="Proteomes" id="UP000091956">
    <property type="component" value="Unassembled WGS sequence"/>
</dbReference>
<dbReference type="OrthoDB" id="4356994at2759"/>
<evidence type="ECO:0000313" key="4">
    <source>
        <dbReference type="Proteomes" id="UP000091956"/>
    </source>
</evidence>
<keyword evidence="1" id="KW-0539">Nucleus</keyword>
<name>A0A2P2SY40_9PEZI</name>
<accession>A0A2P2SY40</accession>
<proteinExistence type="predicted"/>
<dbReference type="EMBL" id="KV460206">
    <property type="protein sequence ID" value="OBU01737.1"/>
    <property type="molecule type" value="Genomic_DNA"/>
</dbReference>
<dbReference type="Pfam" id="PF00172">
    <property type="entry name" value="Zn_clus"/>
    <property type="match status" value="1"/>
</dbReference>
<feature type="domain" description="Zn(2)-C6 fungal-type" evidence="2">
    <location>
        <begin position="57"/>
        <end position="87"/>
    </location>
</feature>
<dbReference type="PROSITE" id="PS50048">
    <property type="entry name" value="ZN2_CY6_FUNGAL_2"/>
    <property type="match status" value="1"/>
</dbReference>
<dbReference type="AlphaFoldDB" id="A0A2P2SY40"/>
<dbReference type="PROSITE" id="PS00463">
    <property type="entry name" value="ZN2_CY6_FUNGAL_1"/>
    <property type="match status" value="1"/>
</dbReference>
<protein>
    <recommendedName>
        <fullName evidence="2">Zn(2)-C6 fungal-type domain-containing protein</fullName>
    </recommendedName>
</protein>
<dbReference type="PANTHER" id="PTHR47785:SF7">
    <property type="entry name" value="ZN(II)2CYS6 TRANSCRIPTION FACTOR (EUROFUNG)"/>
    <property type="match status" value="1"/>
</dbReference>
<sequence>MEMEYIVYLNNAGKSSVNGSLSDSQHVSSPTASATAVVAKKPGKRQHAYPRKRAIQACTICRIKRTKCDNSRPACSKCASLGTECNYQENDRSTFDLASLAILQRLDDLDELLRAKSTTSIVLDQDASQGQGFLSLSTPIAAQPLSLERPADWRPSYIHIETVLSWSVFVDLDFTERPNLRSLLRSDKSHATLPILPIPADFGLHTARQLLQKFLDNVHIFNPILEETIVREYMLATSLNGLRRDAQSCLMLLIYALGSIANPYEKSPRMMSYGFRQSTEFRQAESFFVAAQNRMGLLLCGSGVIEAQCFFLAGVYLMATLRPIEAWKIFVQALACCQTFSSNLAIPNARTDDNSRLEQTIYWTCFKSELELRRELNMFENRVWDLTYPALFPTPPEGLKSQDEVVWYFYLAEIALRRLGNRILNYVYCYYSSIDSDSNNNAILDFESQADSWLQSLPTALSIETVNPEHKKYAALCFILHGHLLDCKEMMYWQAIVDTVHRRQCGSSTELFVRKGLLVCVQRVQINEEGFYHRHHGTWLMLRSCTRSALVLLAAARCPELVPTLPEGWEEAILKVVDMLSFWKDESMQVLDMLFILERLIEVVAPEILKNR</sequence>
<reference evidence="3 4" key="1">
    <citation type="submission" date="2016-03" db="EMBL/GenBank/DDBJ databases">
        <title>Comparative genomics of Pseudogymnoascus destructans, the fungus causing white-nose syndrome of bats.</title>
        <authorList>
            <person name="Palmer J.M."/>
            <person name="Drees K.P."/>
            <person name="Foster J.T."/>
            <person name="Lindner D.L."/>
        </authorList>
    </citation>
    <scope>NUCLEOTIDE SEQUENCE [LARGE SCALE GENOMIC DNA]</scope>
    <source>
        <strain evidence="3 4">UAMH 10579</strain>
    </source>
</reference>
<dbReference type="PANTHER" id="PTHR47785">
    <property type="entry name" value="ZN(II)2CYS6 TRANSCRIPTION FACTOR (EUROFUNG)-RELATED-RELATED"/>
    <property type="match status" value="1"/>
</dbReference>
<organism evidence="3 4">
    <name type="scientific">Pseudogymnoascus verrucosus</name>
    <dbReference type="NCBI Taxonomy" id="342668"/>
    <lineage>
        <taxon>Eukaryota</taxon>
        <taxon>Fungi</taxon>
        <taxon>Dikarya</taxon>
        <taxon>Ascomycota</taxon>
        <taxon>Pezizomycotina</taxon>
        <taxon>Leotiomycetes</taxon>
        <taxon>Thelebolales</taxon>
        <taxon>Thelebolaceae</taxon>
        <taxon>Pseudogymnoascus</taxon>
    </lineage>
</organism>
<dbReference type="CDD" id="cd12148">
    <property type="entry name" value="fungal_TF_MHR"/>
    <property type="match status" value="1"/>
</dbReference>
<evidence type="ECO:0000256" key="1">
    <source>
        <dbReference type="ARBA" id="ARBA00023242"/>
    </source>
</evidence>
<dbReference type="GeneID" id="28833573"/>
<dbReference type="GO" id="GO:0000981">
    <property type="term" value="F:DNA-binding transcription factor activity, RNA polymerase II-specific"/>
    <property type="evidence" value="ECO:0007669"/>
    <property type="project" value="InterPro"/>
</dbReference>
<evidence type="ECO:0000259" key="2">
    <source>
        <dbReference type="PROSITE" id="PS50048"/>
    </source>
</evidence>
<dbReference type="InterPro" id="IPR036864">
    <property type="entry name" value="Zn2-C6_fun-type_DNA-bd_sf"/>
</dbReference>
<dbReference type="Gene3D" id="4.10.240.10">
    <property type="entry name" value="Zn(2)-C6 fungal-type DNA-binding domain"/>
    <property type="match status" value="1"/>
</dbReference>
<dbReference type="RefSeq" id="XP_018135469.1">
    <property type="nucleotide sequence ID" value="XM_018269719.2"/>
</dbReference>
<dbReference type="STRING" id="342668.A0A2P2SY40"/>